<dbReference type="GO" id="GO:0007009">
    <property type="term" value="P:plasma membrane organization"/>
    <property type="evidence" value="ECO:0007669"/>
    <property type="project" value="TreeGrafter"/>
</dbReference>
<evidence type="ECO:0000256" key="4">
    <source>
        <dbReference type="ARBA" id="ARBA00023136"/>
    </source>
</evidence>
<feature type="transmembrane region" description="Helical" evidence="5">
    <location>
        <begin position="193"/>
        <end position="215"/>
    </location>
</feature>
<dbReference type="GO" id="GO:0097035">
    <property type="term" value="P:regulation of membrane lipid distribution"/>
    <property type="evidence" value="ECO:0007669"/>
    <property type="project" value="TreeGrafter"/>
</dbReference>
<name>A0A7S4QI01_9STRA</name>
<reference evidence="7" key="1">
    <citation type="submission" date="2021-01" db="EMBL/GenBank/DDBJ databases">
        <authorList>
            <person name="Corre E."/>
            <person name="Pelletier E."/>
            <person name="Niang G."/>
            <person name="Scheremetjew M."/>
            <person name="Finn R."/>
            <person name="Kale V."/>
            <person name="Holt S."/>
            <person name="Cochrane G."/>
            <person name="Meng A."/>
            <person name="Brown T."/>
            <person name="Cohen L."/>
        </authorList>
    </citation>
    <scope>NUCLEOTIDE SEQUENCE</scope>
    <source>
        <strain evidence="7">GSO104</strain>
    </source>
</reference>
<feature type="transmembrane region" description="Helical" evidence="5">
    <location>
        <begin position="235"/>
        <end position="258"/>
    </location>
</feature>
<dbReference type="GO" id="GO:0071709">
    <property type="term" value="P:membrane assembly"/>
    <property type="evidence" value="ECO:0007669"/>
    <property type="project" value="TreeGrafter"/>
</dbReference>
<accession>A0A7S4QI01</accession>
<evidence type="ECO:0000256" key="1">
    <source>
        <dbReference type="ARBA" id="ARBA00004141"/>
    </source>
</evidence>
<dbReference type="Pfam" id="PF03798">
    <property type="entry name" value="TRAM_LAG1_CLN8"/>
    <property type="match status" value="1"/>
</dbReference>
<dbReference type="EMBL" id="HBNS01003869">
    <property type="protein sequence ID" value="CAE4584304.1"/>
    <property type="molecule type" value="Transcribed_RNA"/>
</dbReference>
<sequence>MCKPGNGTAPVIKRKHSLLLTKESFDFSDEKTSDGKTPFTPAPTVISSYMTILFHVLVLCVIEYITNFVFGKFQHVHPLMEVEKNRGILARHFGVDLYALGTCSILGLKNASVCKNVFDRAFGRSNSMPEAGYEARLFTYHPGAQQLLLFFLAYNVKNLYDSYVWEDGPEFIFHHVVSIIVAWNGMYPGCCHFYAIFFMGISEISTCILCILASFDDEYGVVGLGAAFPITKIVLGVVFAISFIICRAILWPLFSYYIMKDSRLAFKVKSEKLEGRKFAIIVILTICAALTLLQAVWLVQIIVQGRDEIMALLEKS</sequence>
<dbReference type="AlphaFoldDB" id="A0A7S4QI01"/>
<evidence type="ECO:0000256" key="2">
    <source>
        <dbReference type="ARBA" id="ARBA00022692"/>
    </source>
</evidence>
<protein>
    <recommendedName>
        <fullName evidence="6">TLC domain-containing protein</fullName>
    </recommendedName>
</protein>
<proteinExistence type="predicted"/>
<dbReference type="GO" id="GO:0005886">
    <property type="term" value="C:plasma membrane"/>
    <property type="evidence" value="ECO:0007669"/>
    <property type="project" value="TreeGrafter"/>
</dbReference>
<dbReference type="PANTHER" id="PTHR13439">
    <property type="entry name" value="CT120 PROTEIN"/>
    <property type="match status" value="1"/>
</dbReference>
<dbReference type="GO" id="GO:0055091">
    <property type="term" value="P:phospholipid homeostasis"/>
    <property type="evidence" value="ECO:0007669"/>
    <property type="project" value="TreeGrafter"/>
</dbReference>
<dbReference type="InterPro" id="IPR006634">
    <property type="entry name" value="TLC-dom"/>
</dbReference>
<dbReference type="InterPro" id="IPR050846">
    <property type="entry name" value="TLCD"/>
</dbReference>
<dbReference type="PANTHER" id="PTHR13439:SF4">
    <property type="entry name" value="TLC DOMAIN-CONTAINING PROTEIN"/>
    <property type="match status" value="1"/>
</dbReference>
<evidence type="ECO:0000313" key="7">
    <source>
        <dbReference type="EMBL" id="CAE4584304.1"/>
    </source>
</evidence>
<keyword evidence="2 5" id="KW-0812">Transmembrane</keyword>
<evidence type="ECO:0000259" key="6">
    <source>
        <dbReference type="Pfam" id="PF03798"/>
    </source>
</evidence>
<feature type="domain" description="TLC" evidence="6">
    <location>
        <begin position="132"/>
        <end position="302"/>
    </location>
</feature>
<feature type="transmembrane region" description="Helical" evidence="5">
    <location>
        <begin position="278"/>
        <end position="303"/>
    </location>
</feature>
<gene>
    <name evidence="7" type="ORF">DBRI00130_LOCUS3143</name>
</gene>
<keyword evidence="4 5" id="KW-0472">Membrane</keyword>
<organism evidence="7">
    <name type="scientific">Ditylum brightwellii</name>
    <dbReference type="NCBI Taxonomy" id="49249"/>
    <lineage>
        <taxon>Eukaryota</taxon>
        <taxon>Sar</taxon>
        <taxon>Stramenopiles</taxon>
        <taxon>Ochrophyta</taxon>
        <taxon>Bacillariophyta</taxon>
        <taxon>Mediophyceae</taxon>
        <taxon>Lithodesmiophycidae</taxon>
        <taxon>Lithodesmiales</taxon>
        <taxon>Lithodesmiaceae</taxon>
        <taxon>Ditylum</taxon>
    </lineage>
</organism>
<evidence type="ECO:0000256" key="5">
    <source>
        <dbReference type="SAM" id="Phobius"/>
    </source>
</evidence>
<feature type="transmembrane region" description="Helical" evidence="5">
    <location>
        <begin position="46"/>
        <end position="70"/>
    </location>
</feature>
<keyword evidence="3 5" id="KW-1133">Transmembrane helix</keyword>
<comment type="subcellular location">
    <subcellularLocation>
        <location evidence="1">Membrane</location>
        <topology evidence="1">Multi-pass membrane protein</topology>
    </subcellularLocation>
</comment>
<evidence type="ECO:0000256" key="3">
    <source>
        <dbReference type="ARBA" id="ARBA00022989"/>
    </source>
</evidence>